<dbReference type="InterPro" id="IPR010982">
    <property type="entry name" value="Lambda_DNA-bd_dom_sf"/>
</dbReference>
<dbReference type="Gene3D" id="1.10.260.40">
    <property type="entry name" value="lambda repressor-like DNA-binding domains"/>
    <property type="match status" value="1"/>
</dbReference>
<dbReference type="AlphaFoldDB" id="A0A5Q2TPP1"/>
<evidence type="ECO:0000313" key="6">
    <source>
        <dbReference type="EMBL" id="QGH36131.1"/>
    </source>
</evidence>
<dbReference type="InterPro" id="IPR001761">
    <property type="entry name" value="Peripla_BP/Lac1_sug-bd_dom"/>
</dbReference>
<dbReference type="SMART" id="SM00354">
    <property type="entry name" value="HTH_LACI"/>
    <property type="match status" value="1"/>
</dbReference>
<feature type="domain" description="HTH lacI-type" evidence="5">
    <location>
        <begin position="2"/>
        <end position="56"/>
    </location>
</feature>
<dbReference type="PRINTS" id="PR00036">
    <property type="entry name" value="HTHLACI"/>
</dbReference>
<dbReference type="PROSITE" id="PS00356">
    <property type="entry name" value="HTH_LACI_1"/>
    <property type="match status" value="1"/>
</dbReference>
<evidence type="ECO:0000256" key="2">
    <source>
        <dbReference type="ARBA" id="ARBA00023015"/>
    </source>
</evidence>
<dbReference type="CDD" id="cd01392">
    <property type="entry name" value="HTH_LacI"/>
    <property type="match status" value="1"/>
</dbReference>
<reference evidence="6 7" key="1">
    <citation type="submission" date="2019-11" db="EMBL/GenBank/DDBJ databases">
        <title>Gracilibacillus salitolerans sp. nov., a moderate halophile isolated from a saline soil in northwest China.</title>
        <authorList>
            <person name="Gan L."/>
        </authorList>
    </citation>
    <scope>NUCLEOTIDE SEQUENCE [LARGE SCALE GENOMIC DNA]</scope>
    <source>
        <strain evidence="6 7">SCU50</strain>
    </source>
</reference>
<dbReference type="Pfam" id="PF00532">
    <property type="entry name" value="Peripla_BP_1"/>
    <property type="match status" value="1"/>
</dbReference>
<keyword evidence="4" id="KW-0804">Transcription</keyword>
<proteinExistence type="predicted"/>
<dbReference type="GO" id="GO:0003700">
    <property type="term" value="F:DNA-binding transcription factor activity"/>
    <property type="evidence" value="ECO:0007669"/>
    <property type="project" value="TreeGrafter"/>
</dbReference>
<dbReference type="SUPFAM" id="SSF53822">
    <property type="entry name" value="Periplasmic binding protein-like I"/>
    <property type="match status" value="1"/>
</dbReference>
<dbReference type="EMBL" id="CP045915">
    <property type="protein sequence ID" value="QGH36131.1"/>
    <property type="molecule type" value="Genomic_DNA"/>
</dbReference>
<keyword evidence="1" id="KW-0678">Repressor</keyword>
<dbReference type="RefSeq" id="WP_153792309.1">
    <property type="nucleotide sequence ID" value="NZ_CP045915.1"/>
</dbReference>
<keyword evidence="2" id="KW-0805">Transcription regulation</keyword>
<dbReference type="PANTHER" id="PTHR30146:SF95">
    <property type="entry name" value="RIBOSE OPERON REPRESSOR"/>
    <property type="match status" value="1"/>
</dbReference>
<dbReference type="PANTHER" id="PTHR30146">
    <property type="entry name" value="LACI-RELATED TRANSCRIPTIONAL REPRESSOR"/>
    <property type="match status" value="1"/>
</dbReference>
<evidence type="ECO:0000259" key="5">
    <source>
        <dbReference type="PROSITE" id="PS50932"/>
    </source>
</evidence>
<dbReference type="InterPro" id="IPR028082">
    <property type="entry name" value="Peripla_BP_I"/>
</dbReference>
<accession>A0A5Q2TPP1</accession>
<dbReference type="KEGG" id="grc:GI584_19680"/>
<name>A0A5Q2TPP1_9BACI</name>
<evidence type="ECO:0000256" key="3">
    <source>
        <dbReference type="ARBA" id="ARBA00023125"/>
    </source>
</evidence>
<evidence type="ECO:0000256" key="1">
    <source>
        <dbReference type="ARBA" id="ARBA00022491"/>
    </source>
</evidence>
<evidence type="ECO:0000313" key="7">
    <source>
        <dbReference type="Proteomes" id="UP000339690"/>
    </source>
</evidence>
<evidence type="ECO:0000256" key="4">
    <source>
        <dbReference type="ARBA" id="ARBA00023163"/>
    </source>
</evidence>
<dbReference type="InterPro" id="IPR000843">
    <property type="entry name" value="HTH_LacI"/>
</dbReference>
<dbReference type="CDD" id="cd06291">
    <property type="entry name" value="PBP1_Qymf-like"/>
    <property type="match status" value="1"/>
</dbReference>
<dbReference type="PROSITE" id="PS50932">
    <property type="entry name" value="HTH_LACI_2"/>
    <property type="match status" value="1"/>
</dbReference>
<gene>
    <name evidence="6" type="ORF">GI584_19680</name>
</gene>
<sequence length="326" mass="36190">MPTIKDVAKYANVSVATVSRVLNKKGYVSKEAEENVLKAIADLNYKPNSVARSLYHKTSKMIGLLIPDITNPFFPELARAVEDVALTYGYTVVICNTDEDIRKEAQYLEALQQKYIDGLILTTNQLSADNYENLGIPLVALDRQFSNRVPTVSSKNYEGARQATEYLIENGSEFIAHIRGPYHVKPADDRYQGFKNVVEEQGIAHIVVDCDFTMASAMEVAQGLFEKYPTIDAVFASSDIIAAGVLKVAKNSNKQIPEDLQIIGFDGIPLGEMLTPALTTVAQPIYKMGALSARLLIKQIEKQPLDVKNYEVKTTIQYRETTRSDA</sequence>
<dbReference type="Proteomes" id="UP000339690">
    <property type="component" value="Chromosome"/>
</dbReference>
<organism evidence="6 7">
    <name type="scientific">Gracilibacillus salitolerans</name>
    <dbReference type="NCBI Taxonomy" id="2663022"/>
    <lineage>
        <taxon>Bacteria</taxon>
        <taxon>Bacillati</taxon>
        <taxon>Bacillota</taxon>
        <taxon>Bacilli</taxon>
        <taxon>Bacillales</taxon>
        <taxon>Bacillaceae</taxon>
        <taxon>Gracilibacillus</taxon>
    </lineage>
</organism>
<dbReference type="GO" id="GO:0000976">
    <property type="term" value="F:transcription cis-regulatory region binding"/>
    <property type="evidence" value="ECO:0007669"/>
    <property type="project" value="TreeGrafter"/>
</dbReference>
<dbReference type="SUPFAM" id="SSF47413">
    <property type="entry name" value="lambda repressor-like DNA-binding domains"/>
    <property type="match status" value="1"/>
</dbReference>
<dbReference type="Gene3D" id="3.40.50.2300">
    <property type="match status" value="2"/>
</dbReference>
<keyword evidence="7" id="KW-1185">Reference proteome</keyword>
<protein>
    <submittedName>
        <fullName evidence="6">Substrate-binding domain-containing protein</fullName>
    </submittedName>
</protein>
<dbReference type="Pfam" id="PF00356">
    <property type="entry name" value="LacI"/>
    <property type="match status" value="1"/>
</dbReference>
<keyword evidence="3" id="KW-0238">DNA-binding</keyword>